<evidence type="ECO:0008006" key="4">
    <source>
        <dbReference type="Google" id="ProtNLM"/>
    </source>
</evidence>
<dbReference type="VEuPathDB" id="FungiDB:BD410DRAFT_842837"/>
<feature type="region of interest" description="Disordered" evidence="1">
    <location>
        <begin position="1"/>
        <end position="48"/>
    </location>
</feature>
<gene>
    <name evidence="2" type="ORF">BD410DRAFT_842837</name>
</gene>
<dbReference type="AlphaFoldDB" id="A0A4Y7PVH7"/>
<proteinExistence type="predicted"/>
<sequence length="287" mass="31903">MSAQQQFTTDFQHHPPYPPSELPVPRKRPESNRKPCQQCSNNKVKHRCVPQPDDPKCVRCTQRGLPCTPYRPKPRSPKQVKRQNINLNAKDPLPPEVLAFVTDASPRNVGQSNPPPPATRVTTSNFLLNGHPSRFYPHCLQSQVALNTNINASPRDTSFPLAPPFYLPAVVQPGGAANTPAGGWGEDAQVFPNSPPFAAFPPSRQTQVWTRPQMNQQDSGFSSEEHGFTSQYPFYHDTSAQFDGQVQPKYTDSSTAAFTLICEHNIRKLTDVLLHGNDGGTKEIQTR</sequence>
<dbReference type="CDD" id="cd00067">
    <property type="entry name" value="GAL4"/>
    <property type="match status" value="1"/>
</dbReference>
<protein>
    <recommendedName>
        <fullName evidence="4">Zn(2)-C6 fungal-type domain-containing protein</fullName>
    </recommendedName>
</protein>
<evidence type="ECO:0000313" key="3">
    <source>
        <dbReference type="Proteomes" id="UP000294933"/>
    </source>
</evidence>
<evidence type="ECO:0000256" key="1">
    <source>
        <dbReference type="SAM" id="MobiDB-lite"/>
    </source>
</evidence>
<dbReference type="EMBL" id="ML170207">
    <property type="protein sequence ID" value="TDL18530.1"/>
    <property type="molecule type" value="Genomic_DNA"/>
</dbReference>
<evidence type="ECO:0000313" key="2">
    <source>
        <dbReference type="EMBL" id="TDL18530.1"/>
    </source>
</evidence>
<organism evidence="2 3">
    <name type="scientific">Rickenella mellea</name>
    <dbReference type="NCBI Taxonomy" id="50990"/>
    <lineage>
        <taxon>Eukaryota</taxon>
        <taxon>Fungi</taxon>
        <taxon>Dikarya</taxon>
        <taxon>Basidiomycota</taxon>
        <taxon>Agaricomycotina</taxon>
        <taxon>Agaricomycetes</taxon>
        <taxon>Hymenochaetales</taxon>
        <taxon>Rickenellaceae</taxon>
        <taxon>Rickenella</taxon>
    </lineage>
</organism>
<accession>A0A4Y7PVH7</accession>
<keyword evidence="3" id="KW-1185">Reference proteome</keyword>
<dbReference type="Proteomes" id="UP000294933">
    <property type="component" value="Unassembled WGS sequence"/>
</dbReference>
<reference evidence="2 3" key="1">
    <citation type="submission" date="2018-06" db="EMBL/GenBank/DDBJ databases">
        <title>A transcriptomic atlas of mushroom development highlights an independent origin of complex multicellularity.</title>
        <authorList>
            <consortium name="DOE Joint Genome Institute"/>
            <person name="Krizsan K."/>
            <person name="Almasi E."/>
            <person name="Merenyi Z."/>
            <person name="Sahu N."/>
            <person name="Viragh M."/>
            <person name="Koszo T."/>
            <person name="Mondo S."/>
            <person name="Kiss B."/>
            <person name="Balint B."/>
            <person name="Kues U."/>
            <person name="Barry K."/>
            <person name="Hegedus J.C."/>
            <person name="Henrissat B."/>
            <person name="Johnson J."/>
            <person name="Lipzen A."/>
            <person name="Ohm R."/>
            <person name="Nagy I."/>
            <person name="Pangilinan J."/>
            <person name="Yan J."/>
            <person name="Xiong Y."/>
            <person name="Grigoriev I.V."/>
            <person name="Hibbett D.S."/>
            <person name="Nagy L.G."/>
        </authorList>
    </citation>
    <scope>NUCLEOTIDE SEQUENCE [LARGE SCALE GENOMIC DNA]</scope>
    <source>
        <strain evidence="2 3">SZMC22713</strain>
    </source>
</reference>
<feature type="compositionally biased region" description="Polar residues" evidence="1">
    <location>
        <begin position="1"/>
        <end position="10"/>
    </location>
</feature>
<dbReference type="InterPro" id="IPR001138">
    <property type="entry name" value="Zn2Cys6_DnaBD"/>
</dbReference>
<dbReference type="OrthoDB" id="2441642at2759"/>
<dbReference type="GO" id="GO:0008270">
    <property type="term" value="F:zinc ion binding"/>
    <property type="evidence" value="ECO:0007669"/>
    <property type="project" value="InterPro"/>
</dbReference>
<name>A0A4Y7PVH7_9AGAM</name>
<dbReference type="GO" id="GO:0000981">
    <property type="term" value="F:DNA-binding transcription factor activity, RNA polymerase II-specific"/>
    <property type="evidence" value="ECO:0007669"/>
    <property type="project" value="InterPro"/>
</dbReference>